<accession>A0A2R6XWA7</accession>
<sequence length="486" mass="54200">MGVSCRPRHAKSPRLLLQGGVVLQVFVFGLLFHHVAHHSAAEAAREFATAAADAQKTFRARSKSSENVADQMDSTDGKDGGLNFTLSDGDQVSCVPIKRQPSLTKRMTGGRTVPLQLSPSSSVKRRHSTASSRGAKIANQTFQVEVGSCPDGTIPVRRSRDIYNLTDFFFETQFERHFSDQDNASTRRNSNPRIRKHAPPSFTRPSDGNYTESNDSDSTPHEHAFVIVNGTETIKGMEVVLNIWEPYVENEDEFSLAQFWLISGSYKGQNAPVGKYSSILNTIEAGWQVFEGLYGDNRSRLFLFWTADAYNDTGCYNLYCDGFVQVSNKVLVGGSFTPMSQLNSTQYEIDLLVFRDKSSGNWWLLLNDEPVGYWPSELFTSQLRDSATYMEFGGEITDDESTGGHRHTRTQMGSGFEPQAGHKLAAYQRNIQYVDEHLRLHDARIRLGPAEAPSCYSALISHEIPDWGANFFYGGRGSSPRCSRHA</sequence>
<dbReference type="AlphaFoldDB" id="A0A2R6XWA7"/>
<organism evidence="4 5">
    <name type="scientific">Marchantia polymorpha</name>
    <name type="common">Common liverwort</name>
    <name type="synonym">Marchantia aquatica</name>
    <dbReference type="NCBI Taxonomy" id="3197"/>
    <lineage>
        <taxon>Eukaryota</taxon>
        <taxon>Viridiplantae</taxon>
        <taxon>Streptophyta</taxon>
        <taxon>Embryophyta</taxon>
        <taxon>Marchantiophyta</taxon>
        <taxon>Marchantiopsida</taxon>
        <taxon>Marchantiidae</taxon>
        <taxon>Marchantiales</taxon>
        <taxon>Marchantiaceae</taxon>
        <taxon>Marchantia</taxon>
    </lineage>
</organism>
<dbReference type="Gene3D" id="3.90.1320.10">
    <property type="entry name" value="Outer-capsid protein sigma 3, large lobe"/>
    <property type="match status" value="1"/>
</dbReference>
<evidence type="ECO:0000259" key="3">
    <source>
        <dbReference type="PROSITE" id="PS52045"/>
    </source>
</evidence>
<proteinExistence type="predicted"/>
<feature type="domain" description="Neprosin PEP catalytic" evidence="3">
    <location>
        <begin position="215"/>
        <end position="483"/>
    </location>
</feature>
<dbReference type="Proteomes" id="UP000244005">
    <property type="component" value="Unassembled WGS sequence"/>
</dbReference>
<feature type="compositionally biased region" description="Polar residues" evidence="1">
    <location>
        <begin position="65"/>
        <end position="74"/>
    </location>
</feature>
<dbReference type="PANTHER" id="PTHR31589">
    <property type="entry name" value="PROTEIN, PUTATIVE (DUF239)-RELATED-RELATED"/>
    <property type="match status" value="1"/>
</dbReference>
<protein>
    <recommendedName>
        <fullName evidence="3">Neprosin PEP catalytic domain-containing protein</fullName>
    </recommendedName>
</protein>
<dbReference type="InterPro" id="IPR053168">
    <property type="entry name" value="Glutamic_endopeptidase"/>
</dbReference>
<dbReference type="EMBL" id="KZ772673">
    <property type="protein sequence ID" value="PTQ50382.1"/>
    <property type="molecule type" value="Genomic_DNA"/>
</dbReference>
<gene>
    <name evidence="4" type="ORF">MARPO_0001s0368</name>
</gene>
<feature type="region of interest" description="Disordered" evidence="1">
    <location>
        <begin position="109"/>
        <end position="136"/>
    </location>
</feature>
<feature type="region of interest" description="Disordered" evidence="1">
    <location>
        <begin position="395"/>
        <end position="417"/>
    </location>
</feature>
<feature type="compositionally biased region" description="Polar residues" evidence="1">
    <location>
        <begin position="181"/>
        <end position="192"/>
    </location>
</feature>
<keyword evidence="2" id="KW-0812">Transmembrane</keyword>
<dbReference type="Pfam" id="PF03080">
    <property type="entry name" value="Neprosin"/>
    <property type="match status" value="1"/>
</dbReference>
<dbReference type="Gramene" id="Mp1g20310.1">
    <property type="protein sequence ID" value="Mp1g20310.1.cds"/>
    <property type="gene ID" value="Mp1g20310"/>
</dbReference>
<evidence type="ECO:0000313" key="5">
    <source>
        <dbReference type="Proteomes" id="UP000244005"/>
    </source>
</evidence>
<dbReference type="OrthoDB" id="1858978at2759"/>
<feature type="region of interest" description="Disordered" evidence="1">
    <location>
        <begin position="58"/>
        <end position="77"/>
    </location>
</feature>
<dbReference type="PROSITE" id="PS52045">
    <property type="entry name" value="NEPROSIN_PEP_CD"/>
    <property type="match status" value="1"/>
</dbReference>
<dbReference type="InterPro" id="IPR004314">
    <property type="entry name" value="Neprosin"/>
</dbReference>
<feature type="transmembrane region" description="Helical" evidence="2">
    <location>
        <begin position="15"/>
        <end position="36"/>
    </location>
</feature>
<reference evidence="5" key="1">
    <citation type="journal article" date="2017" name="Cell">
        <title>Insights into land plant evolution garnered from the Marchantia polymorpha genome.</title>
        <authorList>
            <person name="Bowman J.L."/>
            <person name="Kohchi T."/>
            <person name="Yamato K.T."/>
            <person name="Jenkins J."/>
            <person name="Shu S."/>
            <person name="Ishizaki K."/>
            <person name="Yamaoka S."/>
            <person name="Nishihama R."/>
            <person name="Nakamura Y."/>
            <person name="Berger F."/>
            <person name="Adam C."/>
            <person name="Aki S.S."/>
            <person name="Althoff F."/>
            <person name="Araki T."/>
            <person name="Arteaga-Vazquez M.A."/>
            <person name="Balasubrmanian S."/>
            <person name="Barry K."/>
            <person name="Bauer D."/>
            <person name="Boehm C.R."/>
            <person name="Briginshaw L."/>
            <person name="Caballero-Perez J."/>
            <person name="Catarino B."/>
            <person name="Chen F."/>
            <person name="Chiyoda S."/>
            <person name="Chovatia M."/>
            <person name="Davies K.M."/>
            <person name="Delmans M."/>
            <person name="Demura T."/>
            <person name="Dierschke T."/>
            <person name="Dolan L."/>
            <person name="Dorantes-Acosta A.E."/>
            <person name="Eklund D.M."/>
            <person name="Florent S.N."/>
            <person name="Flores-Sandoval E."/>
            <person name="Fujiyama A."/>
            <person name="Fukuzawa H."/>
            <person name="Galik B."/>
            <person name="Grimanelli D."/>
            <person name="Grimwood J."/>
            <person name="Grossniklaus U."/>
            <person name="Hamada T."/>
            <person name="Haseloff J."/>
            <person name="Hetherington A.J."/>
            <person name="Higo A."/>
            <person name="Hirakawa Y."/>
            <person name="Hundley H.N."/>
            <person name="Ikeda Y."/>
            <person name="Inoue K."/>
            <person name="Inoue S.I."/>
            <person name="Ishida S."/>
            <person name="Jia Q."/>
            <person name="Kakita M."/>
            <person name="Kanazawa T."/>
            <person name="Kawai Y."/>
            <person name="Kawashima T."/>
            <person name="Kennedy M."/>
            <person name="Kinose K."/>
            <person name="Kinoshita T."/>
            <person name="Kohara Y."/>
            <person name="Koide E."/>
            <person name="Komatsu K."/>
            <person name="Kopischke S."/>
            <person name="Kubo M."/>
            <person name="Kyozuka J."/>
            <person name="Lagercrantz U."/>
            <person name="Lin S.S."/>
            <person name="Lindquist E."/>
            <person name="Lipzen A.M."/>
            <person name="Lu C.W."/>
            <person name="De Luna E."/>
            <person name="Martienssen R.A."/>
            <person name="Minamino N."/>
            <person name="Mizutani M."/>
            <person name="Mizutani M."/>
            <person name="Mochizuki N."/>
            <person name="Monte I."/>
            <person name="Mosher R."/>
            <person name="Nagasaki H."/>
            <person name="Nakagami H."/>
            <person name="Naramoto S."/>
            <person name="Nishitani K."/>
            <person name="Ohtani M."/>
            <person name="Okamoto T."/>
            <person name="Okumura M."/>
            <person name="Phillips J."/>
            <person name="Pollak B."/>
            <person name="Reinders A."/>
            <person name="Rovekamp M."/>
            <person name="Sano R."/>
            <person name="Sawa S."/>
            <person name="Schmid M.W."/>
            <person name="Shirakawa M."/>
            <person name="Solano R."/>
            <person name="Spunde A."/>
            <person name="Suetsugu N."/>
            <person name="Sugano S."/>
            <person name="Sugiyama A."/>
            <person name="Sun R."/>
            <person name="Suzuki Y."/>
            <person name="Takenaka M."/>
            <person name="Takezawa D."/>
            <person name="Tomogane H."/>
            <person name="Tsuzuki M."/>
            <person name="Ueda T."/>
            <person name="Umeda M."/>
            <person name="Ward J.M."/>
            <person name="Watanabe Y."/>
            <person name="Yazaki K."/>
            <person name="Yokoyama R."/>
            <person name="Yoshitake Y."/>
            <person name="Yotsui I."/>
            <person name="Zachgo S."/>
            <person name="Schmutz J."/>
        </authorList>
    </citation>
    <scope>NUCLEOTIDE SEQUENCE [LARGE SCALE GENOMIC DNA]</scope>
    <source>
        <strain evidence="5">Tak-1</strain>
    </source>
</reference>
<evidence type="ECO:0000256" key="1">
    <source>
        <dbReference type="SAM" id="MobiDB-lite"/>
    </source>
</evidence>
<keyword evidence="2" id="KW-0472">Membrane</keyword>
<feature type="region of interest" description="Disordered" evidence="1">
    <location>
        <begin position="180"/>
        <end position="219"/>
    </location>
</feature>
<feature type="compositionally biased region" description="Polar residues" evidence="1">
    <location>
        <begin position="203"/>
        <end position="217"/>
    </location>
</feature>
<dbReference type="OMA" id="VWSPIVT"/>
<dbReference type="PANTHER" id="PTHR31589:SF110">
    <property type="entry name" value="PROTEIN, PUTATIVE (DUF239)-RELATED"/>
    <property type="match status" value="1"/>
</dbReference>
<name>A0A2R6XWA7_MARPO</name>
<keyword evidence="5" id="KW-1185">Reference proteome</keyword>
<evidence type="ECO:0000313" key="4">
    <source>
        <dbReference type="EMBL" id="PTQ50382.1"/>
    </source>
</evidence>
<keyword evidence="2" id="KW-1133">Transmembrane helix</keyword>
<evidence type="ECO:0000256" key="2">
    <source>
        <dbReference type="SAM" id="Phobius"/>
    </source>
</evidence>